<keyword evidence="4" id="KW-0479">Metal-binding</keyword>
<name>A0A432LAR9_9BACI</name>
<dbReference type="GO" id="GO:0004659">
    <property type="term" value="F:prenyltransferase activity"/>
    <property type="evidence" value="ECO:0007669"/>
    <property type="project" value="InterPro"/>
</dbReference>
<dbReference type="AlphaFoldDB" id="A0A432LAR9"/>
<dbReference type="EMBL" id="RYYR01000016">
    <property type="protein sequence ID" value="RUL51338.1"/>
    <property type="molecule type" value="Genomic_DNA"/>
</dbReference>
<evidence type="ECO:0000256" key="4">
    <source>
        <dbReference type="ARBA" id="ARBA00022723"/>
    </source>
</evidence>
<dbReference type="InterPro" id="IPR033965">
    <property type="entry name" value="ComQ"/>
</dbReference>
<evidence type="ECO:0000313" key="8">
    <source>
        <dbReference type="Proteomes" id="UP000287910"/>
    </source>
</evidence>
<keyword evidence="5" id="KW-0460">Magnesium</keyword>
<dbReference type="Gene3D" id="1.10.600.10">
    <property type="entry name" value="Farnesyl Diphosphate Synthase"/>
    <property type="match status" value="1"/>
</dbReference>
<dbReference type="Proteomes" id="UP000287910">
    <property type="component" value="Unassembled WGS sequence"/>
</dbReference>
<comment type="similarity">
    <text evidence="2 6">Belongs to the FPP/GGPP synthase family.</text>
</comment>
<dbReference type="InterPro" id="IPR008949">
    <property type="entry name" value="Isoprenoid_synthase_dom_sf"/>
</dbReference>
<keyword evidence="8" id="KW-1185">Reference proteome</keyword>
<evidence type="ECO:0000256" key="2">
    <source>
        <dbReference type="ARBA" id="ARBA00006706"/>
    </source>
</evidence>
<dbReference type="InterPro" id="IPR000092">
    <property type="entry name" value="Polyprenyl_synt"/>
</dbReference>
<evidence type="ECO:0000256" key="3">
    <source>
        <dbReference type="ARBA" id="ARBA00022679"/>
    </source>
</evidence>
<dbReference type="Pfam" id="PF00348">
    <property type="entry name" value="polyprenyl_synt"/>
    <property type="match status" value="1"/>
</dbReference>
<dbReference type="SFLD" id="SFLDS00005">
    <property type="entry name" value="Isoprenoid_Synthase_Type_I"/>
    <property type="match status" value="1"/>
</dbReference>
<dbReference type="PANTHER" id="PTHR12001:SF69">
    <property type="entry name" value="ALL TRANS-POLYPRENYL-DIPHOSPHATE SYNTHASE PDSS1"/>
    <property type="match status" value="1"/>
</dbReference>
<proteinExistence type="inferred from homology"/>
<evidence type="ECO:0000256" key="1">
    <source>
        <dbReference type="ARBA" id="ARBA00001946"/>
    </source>
</evidence>
<comment type="cofactor">
    <cofactor evidence="1">
        <name>Mg(2+)</name>
        <dbReference type="ChEBI" id="CHEBI:18420"/>
    </cofactor>
</comment>
<dbReference type="PANTHER" id="PTHR12001">
    <property type="entry name" value="GERANYLGERANYL PYROPHOSPHATE SYNTHASE"/>
    <property type="match status" value="1"/>
</dbReference>
<comment type="caution">
    <text evidence="7">The sequence shown here is derived from an EMBL/GenBank/DDBJ whole genome shotgun (WGS) entry which is preliminary data.</text>
</comment>
<sequence>MISHEFFIEDSLRDMLKTFKKEKDSIGYPFGALCVLHYKEYADEFDAEIYKVAAAIELLVLSFDIIDDLQDNDTDYVWVETPKFSLNSVLAMLVIAFKVLRQSHFVHKEQAMQIIEKHTLLSISGQQLDLLNVYKDERSYLKMIEQKSGSLTSMSCLVGEVLARGKKSLEVEDYAKAIGIIGQIKNDIQDLEEWNQKNDIVNKRYSLPIIFLLSMGSGFSKDLEKYYHGNESIELDESIIKKELQESGAIRYAIAVKNLYKKRALNTIEKIGMSLEGKESLQILMK</sequence>
<dbReference type="GO" id="GO:0008299">
    <property type="term" value="P:isoprenoid biosynthetic process"/>
    <property type="evidence" value="ECO:0007669"/>
    <property type="project" value="InterPro"/>
</dbReference>
<evidence type="ECO:0000256" key="5">
    <source>
        <dbReference type="ARBA" id="ARBA00022842"/>
    </source>
</evidence>
<evidence type="ECO:0000256" key="6">
    <source>
        <dbReference type="RuleBase" id="RU004466"/>
    </source>
</evidence>
<dbReference type="CDD" id="cd00867">
    <property type="entry name" value="Trans_IPPS"/>
    <property type="match status" value="1"/>
</dbReference>
<gene>
    <name evidence="7" type="ORF">EK386_12580</name>
</gene>
<dbReference type="SFLD" id="SFLDG01211">
    <property type="entry name" value="Competence_Regulatory_Protein"/>
    <property type="match status" value="1"/>
</dbReference>
<keyword evidence="3 6" id="KW-0808">Transferase</keyword>
<dbReference type="GO" id="GO:0046872">
    <property type="term" value="F:metal ion binding"/>
    <property type="evidence" value="ECO:0007669"/>
    <property type="project" value="UniProtKB-KW"/>
</dbReference>
<accession>A0A432LAR9</accession>
<reference evidence="7 8" key="1">
    <citation type="submission" date="2018-12" db="EMBL/GenBank/DDBJ databases">
        <title>Lysinibacillus antri sp. nov., isolated from a cave soil.</title>
        <authorList>
            <person name="Narsing Rao M.P."/>
            <person name="Zhang H."/>
            <person name="Dong Z.-Y."/>
            <person name="Niu X.-K."/>
            <person name="Zhang K."/>
            <person name="Fang B.-Z."/>
            <person name="Kang Y.-Q."/>
            <person name="Xiao M."/>
            <person name="Li W.-J."/>
        </authorList>
    </citation>
    <scope>NUCLEOTIDE SEQUENCE [LARGE SCALE GENOMIC DNA]</scope>
    <source>
        <strain evidence="7 8">SYSU K30002</strain>
    </source>
</reference>
<protein>
    <submittedName>
        <fullName evidence="7">Transcriptional regulator</fullName>
    </submittedName>
</protein>
<organism evidence="7 8">
    <name type="scientific">Lysinibacillus antri</name>
    <dbReference type="NCBI Taxonomy" id="2498145"/>
    <lineage>
        <taxon>Bacteria</taxon>
        <taxon>Bacillati</taxon>
        <taxon>Bacillota</taxon>
        <taxon>Bacilli</taxon>
        <taxon>Bacillales</taxon>
        <taxon>Bacillaceae</taxon>
        <taxon>Lysinibacillus</taxon>
    </lineage>
</organism>
<evidence type="ECO:0000313" key="7">
    <source>
        <dbReference type="EMBL" id="RUL51338.1"/>
    </source>
</evidence>
<dbReference type="SUPFAM" id="SSF48576">
    <property type="entry name" value="Terpenoid synthases"/>
    <property type="match status" value="1"/>
</dbReference>